<evidence type="ECO:0000313" key="2">
    <source>
        <dbReference type="EMBL" id="QPL05402.1"/>
    </source>
</evidence>
<accession>A0A7T0LKQ1</accession>
<dbReference type="KEGG" id="arep:ID810_12050"/>
<proteinExistence type="predicted"/>
<organism evidence="2 3">
    <name type="scientific">Actinomyces respiraculi</name>
    <dbReference type="NCBI Taxonomy" id="2744574"/>
    <lineage>
        <taxon>Bacteria</taxon>
        <taxon>Bacillati</taxon>
        <taxon>Actinomycetota</taxon>
        <taxon>Actinomycetes</taxon>
        <taxon>Actinomycetales</taxon>
        <taxon>Actinomycetaceae</taxon>
        <taxon>Actinomyces</taxon>
    </lineage>
</organism>
<evidence type="ECO:0000259" key="1">
    <source>
        <dbReference type="Pfam" id="PF16116"/>
    </source>
</evidence>
<evidence type="ECO:0000313" key="3">
    <source>
        <dbReference type="Proteomes" id="UP000594637"/>
    </source>
</evidence>
<protein>
    <submittedName>
        <fullName evidence="2">DUF4832 domain-containing protein</fullName>
    </submittedName>
</protein>
<dbReference type="RefSeq" id="WP_166858092.1">
    <property type="nucleotide sequence ID" value="NZ_CP063989.1"/>
</dbReference>
<dbReference type="Proteomes" id="UP000594637">
    <property type="component" value="Chromosome"/>
</dbReference>
<sequence length="487" mass="52309">MRVAARPRRHARTAGLLALLAVLPALALLATAPLALTACAPESAWTRMTRAPAPVANPLKGMLPYAPEDPAQAPAWSDAAVEVTMEWVYLPVSAVVTGPGAHDWGALEERLEAVASRGHQVVLRLYLDFPGRPSGLPGYLLDQGVETRPYTVHGNGPGAVGTSVSPDYDDPRVMDMLTGLVRAFGAAYDGDSRLGFITQGLVGFWGEGHTWPFDGEVSADNPTGEDWMPSEAHQALLLQVWDEAFDTTPTQVRYPTALSTAHDLGYHDDSFGYATLPELDWHFWSLMSAQGPAATEAWRRRPMGGEIYPPLQSCIFDGPGRCEQATGLAAQDLTEAVGLTHATWLLAEEVFDPGLTGRARERARALNAQMGYTFTVPRWRYEAETSTLDVEVTNTGVAPFSYDWDLEAVALDGGGQVLARTVLEGDLRTLLPGQTSIWSGTVAPPSGTTNLLLRVVNPLEGGVALRFANAEQDTVLPGYLTLGPPTG</sequence>
<dbReference type="InterPro" id="IPR032267">
    <property type="entry name" value="DUF4832"/>
</dbReference>
<dbReference type="Pfam" id="PF16116">
    <property type="entry name" value="DUF4832"/>
    <property type="match status" value="1"/>
</dbReference>
<gene>
    <name evidence="2" type="ORF">ID810_12050</name>
</gene>
<keyword evidence="3" id="KW-1185">Reference proteome</keyword>
<name>A0A7T0LKQ1_9ACTO</name>
<feature type="domain" description="DUF4832" evidence="1">
    <location>
        <begin position="363"/>
        <end position="459"/>
    </location>
</feature>
<dbReference type="AlphaFoldDB" id="A0A7T0LKQ1"/>
<reference evidence="2 3" key="1">
    <citation type="submission" date="2020-11" db="EMBL/GenBank/DDBJ databases">
        <title>Actinomyces sp. ZJ750.</title>
        <authorList>
            <person name="Zhou J."/>
        </authorList>
    </citation>
    <scope>NUCLEOTIDE SEQUENCE [LARGE SCALE GENOMIC DNA]</scope>
    <source>
        <strain evidence="2 3">ZJ750</strain>
    </source>
</reference>
<dbReference type="Gene3D" id="3.20.20.80">
    <property type="entry name" value="Glycosidases"/>
    <property type="match status" value="1"/>
</dbReference>
<dbReference type="EMBL" id="CP063989">
    <property type="protein sequence ID" value="QPL05402.1"/>
    <property type="molecule type" value="Genomic_DNA"/>
</dbReference>